<gene>
    <name evidence="2" type="ORF">H8923_06050</name>
</gene>
<protein>
    <submittedName>
        <fullName evidence="2">Zinc dependent phospholipase C family protein</fullName>
    </submittedName>
</protein>
<evidence type="ECO:0000313" key="3">
    <source>
        <dbReference type="Proteomes" id="UP000609849"/>
    </source>
</evidence>
<name>A0ABR7JN36_9FIRM</name>
<dbReference type="EMBL" id="JACRWE010000002">
    <property type="protein sequence ID" value="MBC5996318.1"/>
    <property type="molecule type" value="Genomic_DNA"/>
</dbReference>
<evidence type="ECO:0000259" key="1">
    <source>
        <dbReference type="Pfam" id="PF00882"/>
    </source>
</evidence>
<proteinExistence type="predicted"/>
<organism evidence="2 3">
    <name type="scientific">Romboutsia faecis</name>
    <dbReference type="NCBI Taxonomy" id="2764597"/>
    <lineage>
        <taxon>Bacteria</taxon>
        <taxon>Bacillati</taxon>
        <taxon>Bacillota</taxon>
        <taxon>Clostridia</taxon>
        <taxon>Peptostreptococcales</taxon>
        <taxon>Peptostreptococcaceae</taxon>
        <taxon>Romboutsia</taxon>
    </lineage>
</organism>
<evidence type="ECO:0000313" key="2">
    <source>
        <dbReference type="EMBL" id="MBC5996318.1"/>
    </source>
</evidence>
<accession>A0ABR7JN36</accession>
<dbReference type="InterPro" id="IPR029002">
    <property type="entry name" value="PLPC/GPLD1"/>
</dbReference>
<comment type="caution">
    <text evidence="2">The sequence shown here is derived from an EMBL/GenBank/DDBJ whole genome shotgun (WGS) entry which is preliminary data.</text>
</comment>
<dbReference type="RefSeq" id="WP_153972051.1">
    <property type="nucleotide sequence ID" value="NZ_JACRWE010000002.1"/>
</dbReference>
<dbReference type="Proteomes" id="UP000609849">
    <property type="component" value="Unassembled WGS sequence"/>
</dbReference>
<dbReference type="Pfam" id="PF00882">
    <property type="entry name" value="Zn_dep_PLPC"/>
    <property type="match status" value="1"/>
</dbReference>
<keyword evidence="3" id="KW-1185">Reference proteome</keyword>
<reference evidence="2 3" key="1">
    <citation type="submission" date="2020-08" db="EMBL/GenBank/DDBJ databases">
        <authorList>
            <person name="Liu C."/>
            <person name="Sun Q."/>
        </authorList>
    </citation>
    <scope>NUCLEOTIDE SEQUENCE [LARGE SCALE GENOMIC DNA]</scope>
    <source>
        <strain evidence="2 3">NSJ-18</strain>
    </source>
</reference>
<feature type="domain" description="Phospholipase C/D" evidence="1">
    <location>
        <begin position="5"/>
        <end position="158"/>
    </location>
</feature>
<sequence>MFVNTHILIGKSIVENINENKSFFMSDKNFIYGNIKPDISSKYVLQKHYLEESLEMIFTKVEYLCSLNLDCISKYFSISKFSQELGVICHFLCDFFCVPHSRRWEMTHSMNKHITYEKELSIVAKETDLKKFKGDSIEANSFREFFNSIYLEYQRKTEYKNDLLFSNYVCNSVVNYILDSILSNTAKSYNLINCG</sequence>